<reference evidence="1" key="1">
    <citation type="thesis" date="2021" institute="BYU ScholarsArchive" country="Provo, UT, USA">
        <title>Applications of and Algorithms for Genome Assembly and Genomic Analyses with an Emphasis on Marine Teleosts.</title>
        <authorList>
            <person name="Pickett B.D."/>
        </authorList>
    </citation>
    <scope>NUCLEOTIDE SEQUENCE</scope>
    <source>
        <strain evidence="1">HI-2016</strain>
    </source>
</reference>
<keyword evidence="2" id="KW-1185">Reference proteome</keyword>
<dbReference type="EMBL" id="JAFBMS010000203">
    <property type="protein sequence ID" value="KAG9333379.1"/>
    <property type="molecule type" value="Genomic_DNA"/>
</dbReference>
<comment type="caution">
    <text evidence="1">The sequence shown here is derived from an EMBL/GenBank/DDBJ whole genome shotgun (WGS) entry which is preliminary data.</text>
</comment>
<accession>A0A8T2MYI6</accession>
<protein>
    <submittedName>
        <fullName evidence="1">Uncharacterized protein</fullName>
    </submittedName>
</protein>
<proteinExistence type="predicted"/>
<evidence type="ECO:0000313" key="2">
    <source>
        <dbReference type="Proteomes" id="UP000824540"/>
    </source>
</evidence>
<gene>
    <name evidence="1" type="ORF">JZ751_012739</name>
</gene>
<organism evidence="1 2">
    <name type="scientific">Albula glossodonta</name>
    <name type="common">roundjaw bonefish</name>
    <dbReference type="NCBI Taxonomy" id="121402"/>
    <lineage>
        <taxon>Eukaryota</taxon>
        <taxon>Metazoa</taxon>
        <taxon>Chordata</taxon>
        <taxon>Craniata</taxon>
        <taxon>Vertebrata</taxon>
        <taxon>Euteleostomi</taxon>
        <taxon>Actinopterygii</taxon>
        <taxon>Neopterygii</taxon>
        <taxon>Teleostei</taxon>
        <taxon>Albuliformes</taxon>
        <taxon>Albulidae</taxon>
        <taxon>Albula</taxon>
    </lineage>
</organism>
<dbReference type="OrthoDB" id="40902at2759"/>
<dbReference type="AlphaFoldDB" id="A0A8T2MYI6"/>
<sequence length="134" mass="14417">MRVVGSVVASCASLGLPHYSKAESQSSDRTAVTVHGLDRSTVGETSILEEYNINWTQKLGAGISGPVRDNPDTAGRQALDPRQPSAMACDVSLSLCGSGAVFLWKLLHSAEGRVRLQLCWAWQCVIMPCLRYPG</sequence>
<dbReference type="Proteomes" id="UP000824540">
    <property type="component" value="Unassembled WGS sequence"/>
</dbReference>
<evidence type="ECO:0000313" key="1">
    <source>
        <dbReference type="EMBL" id="KAG9333379.1"/>
    </source>
</evidence>
<name>A0A8T2MYI6_9TELE</name>